<keyword evidence="2" id="KW-1185">Reference proteome</keyword>
<sequence length="81" mass="8603">MGGSDPRTVLVALWRMSRPAQIVADRARVHPRRRDGARAGATAEAGAVALGLAALLPVAASVHYANEYADVETDADACYRR</sequence>
<protein>
    <submittedName>
        <fullName evidence="1">1,4-dihydroxy-2-naphthoate octaprenyltransferase</fullName>
    </submittedName>
</protein>
<proteinExistence type="predicted"/>
<evidence type="ECO:0000313" key="1">
    <source>
        <dbReference type="EMBL" id="EMA66275.1"/>
    </source>
</evidence>
<dbReference type="PATRIC" id="fig|1230456.3.peg.911"/>
<dbReference type="GO" id="GO:0016740">
    <property type="term" value="F:transferase activity"/>
    <property type="evidence" value="ECO:0007669"/>
    <property type="project" value="UniProtKB-KW"/>
</dbReference>
<dbReference type="Proteomes" id="UP000011546">
    <property type="component" value="Unassembled WGS sequence"/>
</dbReference>
<reference evidence="1 2" key="1">
    <citation type="journal article" date="2014" name="PLoS Genet.">
        <title>Phylogenetically driven sequencing of extremely halophilic archaea reveals strategies for static and dynamic osmo-response.</title>
        <authorList>
            <person name="Becker E.A."/>
            <person name="Seitzer P.M."/>
            <person name="Tritt A."/>
            <person name="Larsen D."/>
            <person name="Krusor M."/>
            <person name="Yao A.I."/>
            <person name="Wu D."/>
            <person name="Madern D."/>
            <person name="Eisen J.A."/>
            <person name="Darling A.E."/>
            <person name="Facciotti M.T."/>
        </authorList>
    </citation>
    <scope>NUCLEOTIDE SEQUENCE [LARGE SCALE GENOMIC DNA]</scope>
    <source>
        <strain evidence="1 2">JCM 14978</strain>
    </source>
</reference>
<comment type="caution">
    <text evidence="1">The sequence shown here is derived from an EMBL/GenBank/DDBJ whole genome shotgun (WGS) entry which is preliminary data.</text>
</comment>
<evidence type="ECO:0000313" key="2">
    <source>
        <dbReference type="Proteomes" id="UP000011546"/>
    </source>
</evidence>
<dbReference type="RefSeq" id="WP_008847678.1">
    <property type="nucleotide sequence ID" value="NZ_AOJH01000035.1"/>
</dbReference>
<dbReference type="AlphaFoldDB" id="M0PBR4"/>
<organism evidence="1 2">
    <name type="scientific">Halorubrum kocurii JCM 14978</name>
    <dbReference type="NCBI Taxonomy" id="1230456"/>
    <lineage>
        <taxon>Archaea</taxon>
        <taxon>Methanobacteriati</taxon>
        <taxon>Methanobacteriota</taxon>
        <taxon>Stenosarchaea group</taxon>
        <taxon>Halobacteria</taxon>
        <taxon>Halobacteriales</taxon>
        <taxon>Haloferacaceae</taxon>
        <taxon>Halorubrum</taxon>
    </lineage>
</organism>
<dbReference type="STRING" id="1230456.C468_04689"/>
<name>M0PBR4_9EURY</name>
<accession>M0PBR4</accession>
<dbReference type="EMBL" id="AOJH01000035">
    <property type="protein sequence ID" value="EMA66275.1"/>
    <property type="molecule type" value="Genomic_DNA"/>
</dbReference>
<keyword evidence="1" id="KW-0808">Transferase</keyword>
<gene>
    <name evidence="1" type="ORF">C468_04689</name>
</gene>